<organism evidence="2 3">
    <name type="scientific">Paracoccus haematequi</name>
    <dbReference type="NCBI Taxonomy" id="2491866"/>
    <lineage>
        <taxon>Bacteria</taxon>
        <taxon>Pseudomonadati</taxon>
        <taxon>Pseudomonadota</taxon>
        <taxon>Alphaproteobacteria</taxon>
        <taxon>Rhodobacterales</taxon>
        <taxon>Paracoccaceae</taxon>
        <taxon>Paracoccus</taxon>
    </lineage>
</organism>
<evidence type="ECO:0000256" key="1">
    <source>
        <dbReference type="SAM" id="MobiDB-lite"/>
    </source>
</evidence>
<evidence type="ECO:0000313" key="3">
    <source>
        <dbReference type="Proteomes" id="UP000270743"/>
    </source>
</evidence>
<keyword evidence="3" id="KW-1185">Reference proteome</keyword>
<reference evidence="2 3" key="1">
    <citation type="submission" date="2018-12" db="EMBL/GenBank/DDBJ databases">
        <authorList>
            <person name="Criscuolo A."/>
        </authorList>
    </citation>
    <scope>NUCLEOTIDE SEQUENCE [LARGE SCALE GENOMIC DNA]</scope>
    <source>
        <strain evidence="2">ACIP1116241</strain>
    </source>
</reference>
<feature type="region of interest" description="Disordered" evidence="1">
    <location>
        <begin position="109"/>
        <end position="131"/>
    </location>
</feature>
<proteinExistence type="predicted"/>
<dbReference type="SUPFAM" id="SSF88723">
    <property type="entry name" value="PIN domain-like"/>
    <property type="match status" value="1"/>
</dbReference>
<gene>
    <name evidence="2" type="ORF">PARHAE_04057</name>
</gene>
<protein>
    <submittedName>
        <fullName evidence="2">Uncharacterized protein</fullName>
    </submittedName>
</protein>
<dbReference type="RefSeq" id="WP_126156367.1">
    <property type="nucleotide sequence ID" value="NZ_UZWE01000098.1"/>
</dbReference>
<dbReference type="AlphaFoldDB" id="A0A447ITP7"/>
<dbReference type="EMBL" id="UZWE01000098">
    <property type="protein sequence ID" value="VDS10838.1"/>
    <property type="molecule type" value="Genomic_DNA"/>
</dbReference>
<name>A0A447ITP7_9RHOB</name>
<sequence>MDTNVPVRFLVPEDFQQTAQANVVFTNLTDEYPAWLCREVLLDLVWVLERAYRLPRTDIARALHGLLSAQEMVVEHADRVGLAVERYRQGGVEFSEHLIALAPAMRAAGRRSASTGRPRTRPGRTMVPEFT</sequence>
<dbReference type="OrthoDB" id="3175275at2"/>
<accession>A0A447ITP7</accession>
<evidence type="ECO:0000313" key="2">
    <source>
        <dbReference type="EMBL" id="VDS10838.1"/>
    </source>
</evidence>
<dbReference type="InterPro" id="IPR029060">
    <property type="entry name" value="PIN-like_dom_sf"/>
</dbReference>
<dbReference type="Proteomes" id="UP000270743">
    <property type="component" value="Unassembled WGS sequence"/>
</dbReference>